<dbReference type="PANTHER" id="PTHR46644">
    <property type="entry name" value="DNA REPAIR PROTEIN XRCC2"/>
    <property type="match status" value="1"/>
</dbReference>
<dbReference type="OMA" id="PMYLATE"/>
<name>A0A284RAJ5_ARMOS</name>
<dbReference type="GO" id="GO:0000400">
    <property type="term" value="F:four-way junction DNA binding"/>
    <property type="evidence" value="ECO:0007669"/>
    <property type="project" value="TreeGrafter"/>
</dbReference>
<proteinExistence type="predicted"/>
<dbReference type="CDD" id="cd19490">
    <property type="entry name" value="XRCC2"/>
    <property type="match status" value="1"/>
</dbReference>
<dbReference type="Proteomes" id="UP000219338">
    <property type="component" value="Unassembled WGS sequence"/>
</dbReference>
<dbReference type="GO" id="GO:0042148">
    <property type="term" value="P:DNA strand invasion"/>
    <property type="evidence" value="ECO:0007669"/>
    <property type="project" value="TreeGrafter"/>
</dbReference>
<dbReference type="OrthoDB" id="420422at2759"/>
<dbReference type="GO" id="GO:0000724">
    <property type="term" value="P:double-strand break repair via homologous recombination"/>
    <property type="evidence" value="ECO:0007669"/>
    <property type="project" value="InterPro"/>
</dbReference>
<gene>
    <name evidence="1" type="ORF">ARMOST_09129</name>
</gene>
<protein>
    <submittedName>
        <fullName evidence="1">Uncharacterized protein</fullName>
    </submittedName>
</protein>
<dbReference type="GO" id="GO:0005657">
    <property type="term" value="C:replication fork"/>
    <property type="evidence" value="ECO:0007669"/>
    <property type="project" value="InterPro"/>
</dbReference>
<organism evidence="1 2">
    <name type="scientific">Armillaria ostoyae</name>
    <name type="common">Armillaria root rot fungus</name>
    <dbReference type="NCBI Taxonomy" id="47428"/>
    <lineage>
        <taxon>Eukaryota</taxon>
        <taxon>Fungi</taxon>
        <taxon>Dikarya</taxon>
        <taxon>Basidiomycota</taxon>
        <taxon>Agaricomycotina</taxon>
        <taxon>Agaricomycetes</taxon>
        <taxon>Agaricomycetidae</taxon>
        <taxon>Agaricales</taxon>
        <taxon>Marasmiineae</taxon>
        <taxon>Physalacriaceae</taxon>
        <taxon>Armillaria</taxon>
    </lineage>
</organism>
<dbReference type="AlphaFoldDB" id="A0A284RAJ5"/>
<sequence>MASTTILDQVPCETLQAASPTLCPSLNLLSSIRSSESSNVESLFKPGDVVELQGPSASGKSHFLWYIIIRCILPTFHDAIRLDGWAKAAVLFDTDSTFDVCRFRTILSSHLAKLGVPAVSIGPVIQAAMSNFHIFRPGSSMQLAASLVNLPTYHATSLSASEIGLVAVDSMSTFYWPDRFAVEQLRSFGKVSEPSSSVYPLHNIATVLERFHVSHNPLIILTNWGLNLESSSPFYKQHLYPFTSNFTTEDRPSMAKFSSNPPLASPLSLTAHITFTPARHRQTGPLSTDQQTENFAEIECICRFVDRNQCRFRIKVTSEDVSLI</sequence>
<dbReference type="EMBL" id="FUEG01000006">
    <property type="protein sequence ID" value="SJL05793.1"/>
    <property type="molecule type" value="Genomic_DNA"/>
</dbReference>
<dbReference type="SUPFAM" id="SSF52540">
    <property type="entry name" value="P-loop containing nucleoside triphosphate hydrolases"/>
    <property type="match status" value="1"/>
</dbReference>
<dbReference type="GO" id="GO:0005815">
    <property type="term" value="C:microtubule organizing center"/>
    <property type="evidence" value="ECO:0007669"/>
    <property type="project" value="TreeGrafter"/>
</dbReference>
<reference evidence="2" key="1">
    <citation type="journal article" date="2017" name="Nat. Ecol. Evol.">
        <title>Genome expansion and lineage-specific genetic innovations in the forest pathogenic fungi Armillaria.</title>
        <authorList>
            <person name="Sipos G."/>
            <person name="Prasanna A.N."/>
            <person name="Walter M.C."/>
            <person name="O'Connor E."/>
            <person name="Balint B."/>
            <person name="Krizsan K."/>
            <person name="Kiss B."/>
            <person name="Hess J."/>
            <person name="Varga T."/>
            <person name="Slot J."/>
            <person name="Riley R."/>
            <person name="Boka B."/>
            <person name="Rigling D."/>
            <person name="Barry K."/>
            <person name="Lee J."/>
            <person name="Mihaltcheva S."/>
            <person name="LaButti K."/>
            <person name="Lipzen A."/>
            <person name="Waldron R."/>
            <person name="Moloney N.M."/>
            <person name="Sperisen C."/>
            <person name="Kredics L."/>
            <person name="Vagvoelgyi C."/>
            <person name="Patrignani A."/>
            <person name="Fitzpatrick D."/>
            <person name="Nagy I."/>
            <person name="Doyle S."/>
            <person name="Anderson J.B."/>
            <person name="Grigoriev I.V."/>
            <person name="Gueldener U."/>
            <person name="Muensterkoetter M."/>
            <person name="Nagy L.G."/>
        </authorList>
    </citation>
    <scope>NUCLEOTIDE SEQUENCE [LARGE SCALE GENOMIC DNA]</scope>
    <source>
        <strain evidence="2">C18/9</strain>
    </source>
</reference>
<dbReference type="InterPro" id="IPR030547">
    <property type="entry name" value="XRCC2"/>
</dbReference>
<dbReference type="Gene3D" id="3.40.50.300">
    <property type="entry name" value="P-loop containing nucleotide triphosphate hydrolases"/>
    <property type="match status" value="1"/>
</dbReference>
<dbReference type="PANTHER" id="PTHR46644:SF2">
    <property type="entry name" value="DNA REPAIR PROTEIN XRCC2"/>
    <property type="match status" value="1"/>
</dbReference>
<evidence type="ECO:0000313" key="1">
    <source>
        <dbReference type="EMBL" id="SJL05793.1"/>
    </source>
</evidence>
<dbReference type="InterPro" id="IPR027417">
    <property type="entry name" value="P-loop_NTPase"/>
</dbReference>
<dbReference type="GO" id="GO:0033063">
    <property type="term" value="C:Rad51B-Rad51C-Rad51D-XRCC2 complex"/>
    <property type="evidence" value="ECO:0007669"/>
    <property type="project" value="InterPro"/>
</dbReference>
<keyword evidence="2" id="KW-1185">Reference proteome</keyword>
<evidence type="ECO:0000313" key="2">
    <source>
        <dbReference type="Proteomes" id="UP000219338"/>
    </source>
</evidence>
<accession>A0A284RAJ5</accession>
<dbReference type="STRING" id="47428.A0A284RAJ5"/>